<sequence length="321" mass="36798">MEPITHLDLCTDHPEWNESYYFVFYDKQHNIGGMTRLGFKPNKEEGMSFYFLFLPNGSAAGYFREQKVKDYEKSLKVGGVYHNYQSKSKWKYQFKGTMILVKNPEDLPKVHEQPKLISGTEKVLMDITFEPINNTFEYSDHMTPESIEIGKKAGDKHWEQIAVLSGNIKIGNKNYKIENALGQRDHTYGVRDWTGVGNWLYYVVWFNKNLAVNPAAIITEDGRLSTAGFIFKDGKNIPLKTIQVVDQQFRKDGILPISSKLKLVDDYGISHILKAWVGPIIPIPFIDREGNRAILVQSMGNFELDGIKEGYGSFETLRRVP</sequence>
<dbReference type="InterPro" id="IPR055492">
    <property type="entry name" value="DUF7064"/>
</dbReference>
<evidence type="ECO:0000313" key="3">
    <source>
        <dbReference type="EMBL" id="GAH19794.1"/>
    </source>
</evidence>
<dbReference type="Pfam" id="PF23213">
    <property type="entry name" value="DUF7065"/>
    <property type="match status" value="1"/>
</dbReference>
<dbReference type="EMBL" id="BARU01000351">
    <property type="protein sequence ID" value="GAH19794.1"/>
    <property type="molecule type" value="Genomic_DNA"/>
</dbReference>
<accession>X1ERM2</accession>
<organism evidence="3">
    <name type="scientific">marine sediment metagenome</name>
    <dbReference type="NCBI Taxonomy" id="412755"/>
    <lineage>
        <taxon>unclassified sequences</taxon>
        <taxon>metagenomes</taxon>
        <taxon>ecological metagenomes</taxon>
    </lineage>
</organism>
<reference evidence="3" key="1">
    <citation type="journal article" date="2014" name="Front. Microbiol.">
        <title>High frequency of phylogenetically diverse reductive dehalogenase-homologous genes in deep subseafloor sedimentary metagenomes.</title>
        <authorList>
            <person name="Kawai M."/>
            <person name="Futagami T."/>
            <person name="Toyoda A."/>
            <person name="Takaki Y."/>
            <person name="Nishi S."/>
            <person name="Hori S."/>
            <person name="Arai W."/>
            <person name="Tsubouchi T."/>
            <person name="Morono Y."/>
            <person name="Uchiyama I."/>
            <person name="Ito T."/>
            <person name="Fujiyama A."/>
            <person name="Inagaki F."/>
            <person name="Takami H."/>
        </authorList>
    </citation>
    <scope>NUCLEOTIDE SEQUENCE</scope>
    <source>
        <strain evidence="3">Expedition CK06-06</strain>
    </source>
</reference>
<feature type="domain" description="DUF7065" evidence="2">
    <location>
        <begin position="12"/>
        <end position="49"/>
    </location>
</feature>
<dbReference type="InterPro" id="IPR055493">
    <property type="entry name" value="DUF7065"/>
</dbReference>
<evidence type="ECO:0000259" key="2">
    <source>
        <dbReference type="Pfam" id="PF23213"/>
    </source>
</evidence>
<dbReference type="AlphaFoldDB" id="X1ERM2"/>
<gene>
    <name evidence="3" type="ORF">S03H2_01246</name>
</gene>
<dbReference type="Pfam" id="PF23212">
    <property type="entry name" value="DUF7064"/>
    <property type="match status" value="1"/>
</dbReference>
<evidence type="ECO:0008006" key="4">
    <source>
        <dbReference type="Google" id="ProtNLM"/>
    </source>
</evidence>
<protein>
    <recommendedName>
        <fullName evidence="4">AttH domain-containing protein</fullName>
    </recommendedName>
</protein>
<evidence type="ECO:0000259" key="1">
    <source>
        <dbReference type="Pfam" id="PF23212"/>
    </source>
</evidence>
<comment type="caution">
    <text evidence="3">The sequence shown here is derived from an EMBL/GenBank/DDBJ whole genome shotgun (WGS) entry which is preliminary data.</text>
</comment>
<name>X1ERM2_9ZZZZ</name>
<proteinExistence type="predicted"/>
<feature type="domain" description="DUF7064" evidence="1">
    <location>
        <begin position="193"/>
        <end position="318"/>
    </location>
</feature>
<dbReference type="SUPFAM" id="SSF159245">
    <property type="entry name" value="AttH-like"/>
    <property type="match status" value="1"/>
</dbReference>